<dbReference type="EMBL" id="HBKQ01032316">
    <property type="protein sequence ID" value="CAE2252489.1"/>
    <property type="molecule type" value="Transcribed_RNA"/>
</dbReference>
<dbReference type="InterPro" id="IPR037624">
    <property type="entry name" value="Nup133-like"/>
</dbReference>
<dbReference type="GO" id="GO:0017056">
    <property type="term" value="F:structural constituent of nuclear pore"/>
    <property type="evidence" value="ECO:0007669"/>
    <property type="project" value="InterPro"/>
</dbReference>
<accession>A0A7S4MXU3</accession>
<reference evidence="5" key="1">
    <citation type="submission" date="2021-01" db="EMBL/GenBank/DDBJ databases">
        <authorList>
            <person name="Corre E."/>
            <person name="Pelletier E."/>
            <person name="Niang G."/>
            <person name="Scheremetjew M."/>
            <person name="Finn R."/>
            <person name="Kale V."/>
            <person name="Holt S."/>
            <person name="Cochrane G."/>
            <person name="Meng A."/>
            <person name="Brown T."/>
            <person name="Cohen L."/>
        </authorList>
    </citation>
    <scope>NUCLEOTIDE SEQUENCE</scope>
    <source>
        <strain evidence="5">Isolate 1302-5</strain>
    </source>
</reference>
<comment type="subcellular location">
    <subcellularLocation>
        <location evidence="1">Nucleus</location>
    </subcellularLocation>
</comment>
<gene>
    <name evidence="5" type="ORF">OAUR00152_LOCUS22059</name>
</gene>
<evidence type="ECO:0000256" key="2">
    <source>
        <dbReference type="ARBA" id="ARBA00022448"/>
    </source>
</evidence>
<dbReference type="GO" id="GO:0031080">
    <property type="term" value="C:nuclear pore outer ring"/>
    <property type="evidence" value="ECO:0007669"/>
    <property type="project" value="TreeGrafter"/>
</dbReference>
<keyword evidence="2" id="KW-0813">Transport</keyword>
<dbReference type="GO" id="GO:0000972">
    <property type="term" value="P:transcription-dependent tethering of RNA polymerase II gene DNA at nuclear periphery"/>
    <property type="evidence" value="ECO:0007669"/>
    <property type="project" value="TreeGrafter"/>
</dbReference>
<dbReference type="GO" id="GO:0016973">
    <property type="term" value="P:poly(A)+ mRNA export from nucleus"/>
    <property type="evidence" value="ECO:0007669"/>
    <property type="project" value="TreeGrafter"/>
</dbReference>
<evidence type="ECO:0000313" key="5">
    <source>
        <dbReference type="EMBL" id="CAE2252489.1"/>
    </source>
</evidence>
<protein>
    <submittedName>
        <fullName evidence="5">Uncharacterized protein</fullName>
    </submittedName>
</protein>
<proteinExistence type="predicted"/>
<evidence type="ECO:0000256" key="4">
    <source>
        <dbReference type="SAM" id="MobiDB-lite"/>
    </source>
</evidence>
<evidence type="ECO:0000256" key="3">
    <source>
        <dbReference type="ARBA" id="ARBA00023242"/>
    </source>
</evidence>
<dbReference type="GO" id="GO:0006606">
    <property type="term" value="P:protein import into nucleus"/>
    <property type="evidence" value="ECO:0007669"/>
    <property type="project" value="TreeGrafter"/>
</dbReference>
<evidence type="ECO:0000256" key="1">
    <source>
        <dbReference type="ARBA" id="ARBA00004123"/>
    </source>
</evidence>
<keyword evidence="3" id="KW-0539">Nucleus</keyword>
<name>A0A7S4MXU3_9STRA</name>
<organism evidence="5">
    <name type="scientific">Odontella aurita</name>
    <dbReference type="NCBI Taxonomy" id="265563"/>
    <lineage>
        <taxon>Eukaryota</taxon>
        <taxon>Sar</taxon>
        <taxon>Stramenopiles</taxon>
        <taxon>Ochrophyta</taxon>
        <taxon>Bacillariophyta</taxon>
        <taxon>Mediophyceae</taxon>
        <taxon>Biddulphiophycidae</taxon>
        <taxon>Eupodiscales</taxon>
        <taxon>Odontellaceae</taxon>
        <taxon>Odontella</taxon>
    </lineage>
</organism>
<sequence length="364" mass="38178">MRLANGGDSASDNDPLEALKTTMDYETDLSFPQFVLKWHADRGMHGTVLDLGRQCPPDVLASYLEEDPRVESYRWIQDVRTGRNDAAAEKLLRLANGGANGKGMELGPAASSNGNKRSLDDRKVALNLGKLSDSLSKKTRTDEGGAGSRRKKALDDGLLLVQVQETVRSATGGTADPADVDEPLNAFQLVRLAVESVPEGGQIDDEDVRDARVNCLLAGLAAAETLDDRNSRGELAATVWEAAVRDDAERWAELGGISSGNDGTLAVGDMTAEERRAMTGGTVFGLLAGRYEEGRRREIGKGGGSTVTAAANAAAKVGGVGFVGNSYVRNRVVESLMEGSSSSEGGGDNGRGLAEALALAAAEA</sequence>
<dbReference type="AlphaFoldDB" id="A0A7S4MXU3"/>
<dbReference type="PANTHER" id="PTHR13405">
    <property type="entry name" value="NUCLEAR PORE COMPLEX PROTEIN NUP133"/>
    <property type="match status" value="1"/>
</dbReference>
<dbReference type="PANTHER" id="PTHR13405:SF11">
    <property type="entry name" value="NUCLEAR PORE COMPLEX PROTEIN NUP133"/>
    <property type="match status" value="1"/>
</dbReference>
<feature type="region of interest" description="Disordered" evidence="4">
    <location>
        <begin position="97"/>
        <end position="119"/>
    </location>
</feature>